<dbReference type="Pfam" id="PF10484">
    <property type="entry name" value="MRP-S23"/>
    <property type="match status" value="1"/>
</dbReference>
<reference evidence="9" key="3">
    <citation type="submission" date="2025-09" db="UniProtKB">
        <authorList>
            <consortium name="Ensembl"/>
        </authorList>
    </citation>
    <scope>IDENTIFICATION</scope>
</reference>
<reference evidence="9" key="1">
    <citation type="submission" date="2021-06" db="EMBL/GenBank/DDBJ databases">
        <authorList>
            <consortium name="Wellcome Sanger Institute Data Sharing"/>
        </authorList>
    </citation>
    <scope>NUCLEOTIDE SEQUENCE [LARGE SCALE GENOMIC DNA]</scope>
</reference>
<dbReference type="CTD" id="51649"/>
<dbReference type="GeneTree" id="ENSGT00390000009030"/>
<evidence type="ECO:0000256" key="1">
    <source>
        <dbReference type="ARBA" id="ARBA00004173"/>
    </source>
</evidence>
<evidence type="ECO:0000259" key="8">
    <source>
        <dbReference type="Pfam" id="PF10484"/>
    </source>
</evidence>
<sequence>MAGSRLEKLGTVFTRIRDLMRAGVIKEADRPVWYDVYAAFPPKKEPVYQKPMGRFRKVEDNVQEIFYKEDVIRAKFFEIYGNGPRAFDLTKANFVSTSQRFIEKYQELEKASNLSEEALLEETGKALLAEGLILRRRTGGFGMAVQTSDSSLSTDTENQRPVLEMKLKDMLEERQNVMSSLPQSSEKENIPSQSTPSA</sequence>
<feature type="domain" description="Small ribosomal subunit protein mS23 conserved" evidence="8">
    <location>
        <begin position="2"/>
        <end position="131"/>
    </location>
</feature>
<dbReference type="InterPro" id="IPR023611">
    <property type="entry name" value="mS23_dom_met"/>
</dbReference>
<evidence type="ECO:0000256" key="2">
    <source>
        <dbReference type="ARBA" id="ARBA00009864"/>
    </source>
</evidence>
<dbReference type="CDD" id="cd23701">
    <property type="entry name" value="At1g26750"/>
    <property type="match status" value="1"/>
</dbReference>
<evidence type="ECO:0000313" key="9">
    <source>
        <dbReference type="Ensembl" id="ENSECRP00000009705.1"/>
    </source>
</evidence>
<evidence type="ECO:0000256" key="6">
    <source>
        <dbReference type="ARBA" id="ARBA00035137"/>
    </source>
</evidence>
<dbReference type="Ensembl" id="ENSECRT00000009870.1">
    <property type="protein sequence ID" value="ENSECRP00000009705.1"/>
    <property type="gene ID" value="ENSECRG00000006507.1"/>
</dbReference>
<comment type="similarity">
    <text evidence="2">Belongs to the mitochondrion-specific ribosomal protein mS23 family.</text>
</comment>
<keyword evidence="10" id="KW-1185">Reference proteome</keyword>
<comment type="subcellular location">
    <subcellularLocation>
        <location evidence="1">Mitochondrion</location>
    </subcellularLocation>
</comment>
<organism evidence="9 10">
    <name type="scientific">Erpetoichthys calabaricus</name>
    <name type="common">Rope fish</name>
    <name type="synonym">Calamoichthys calabaricus</name>
    <dbReference type="NCBI Taxonomy" id="27687"/>
    <lineage>
        <taxon>Eukaryota</taxon>
        <taxon>Metazoa</taxon>
        <taxon>Chordata</taxon>
        <taxon>Craniata</taxon>
        <taxon>Vertebrata</taxon>
        <taxon>Euteleostomi</taxon>
        <taxon>Actinopterygii</taxon>
        <taxon>Polypteriformes</taxon>
        <taxon>Polypteridae</taxon>
        <taxon>Erpetoichthys</taxon>
    </lineage>
</organism>
<dbReference type="GO" id="GO:0005840">
    <property type="term" value="C:ribosome"/>
    <property type="evidence" value="ECO:0007669"/>
    <property type="project" value="InterPro"/>
</dbReference>
<proteinExistence type="inferred from homology"/>
<dbReference type="GO" id="GO:0003735">
    <property type="term" value="F:structural constituent of ribosome"/>
    <property type="evidence" value="ECO:0007669"/>
    <property type="project" value="InterPro"/>
</dbReference>
<dbReference type="AlphaFoldDB" id="A0A8C4S5I5"/>
<dbReference type="PANTHER" id="PTHR15925">
    <property type="entry name" value="MITOCHONDRIAL RIBOSOMAL PROTEIN S23"/>
    <property type="match status" value="1"/>
</dbReference>
<dbReference type="GO" id="GO:0005739">
    <property type="term" value="C:mitochondrion"/>
    <property type="evidence" value="ECO:0007669"/>
    <property type="project" value="InterPro"/>
</dbReference>
<keyword evidence="4" id="KW-0496">Mitochondrion</keyword>
<dbReference type="GeneID" id="114655826"/>
<gene>
    <name evidence="9" type="primary">MRPS23</name>
    <name evidence="9" type="synonym">mrps23</name>
</gene>
<reference evidence="9" key="2">
    <citation type="submission" date="2025-08" db="UniProtKB">
        <authorList>
            <consortium name="Ensembl"/>
        </authorList>
    </citation>
    <scope>IDENTIFICATION</scope>
</reference>
<dbReference type="InterPro" id="IPR019520">
    <property type="entry name" value="Ribosomal_mS23_met"/>
</dbReference>
<feature type="region of interest" description="Disordered" evidence="7">
    <location>
        <begin position="173"/>
        <end position="198"/>
    </location>
</feature>
<accession>A0A8C4S5I5</accession>
<keyword evidence="3" id="KW-0689">Ribosomal protein</keyword>
<evidence type="ECO:0000313" key="10">
    <source>
        <dbReference type="Proteomes" id="UP000694620"/>
    </source>
</evidence>
<feature type="compositionally biased region" description="Polar residues" evidence="7">
    <location>
        <begin position="176"/>
        <end position="198"/>
    </location>
</feature>
<evidence type="ECO:0000256" key="3">
    <source>
        <dbReference type="ARBA" id="ARBA00022980"/>
    </source>
</evidence>
<dbReference type="OrthoDB" id="10012356at2759"/>
<evidence type="ECO:0000256" key="5">
    <source>
        <dbReference type="ARBA" id="ARBA00023274"/>
    </source>
</evidence>
<evidence type="ECO:0000256" key="4">
    <source>
        <dbReference type="ARBA" id="ARBA00023128"/>
    </source>
</evidence>
<dbReference type="InterPro" id="IPR059242">
    <property type="entry name" value="mS23_dom"/>
</dbReference>
<dbReference type="RefSeq" id="XP_028662920.1">
    <property type="nucleotide sequence ID" value="XM_028807087.2"/>
</dbReference>
<dbReference type="Proteomes" id="UP000694620">
    <property type="component" value="Chromosome 8"/>
</dbReference>
<evidence type="ECO:0000256" key="7">
    <source>
        <dbReference type="SAM" id="MobiDB-lite"/>
    </source>
</evidence>
<dbReference type="PANTHER" id="PTHR15925:SF2">
    <property type="entry name" value="SMALL RIBOSOMAL SUBUNIT PROTEIN MS23"/>
    <property type="match status" value="1"/>
</dbReference>
<dbReference type="GO" id="GO:0006412">
    <property type="term" value="P:translation"/>
    <property type="evidence" value="ECO:0007669"/>
    <property type="project" value="InterPro"/>
</dbReference>
<keyword evidence="5" id="KW-0687">Ribonucleoprotein</keyword>
<name>A0A8C4S5I5_ERPCA</name>
<protein>
    <recommendedName>
        <fullName evidence="6">Small ribosomal subunit protein mS23</fullName>
    </recommendedName>
</protein>